<evidence type="ECO:0000256" key="3">
    <source>
        <dbReference type="ARBA" id="ARBA00008195"/>
    </source>
</evidence>
<evidence type="ECO:0000313" key="17">
    <source>
        <dbReference type="EMBL" id="KEI43536.1"/>
    </source>
</evidence>
<dbReference type="Gene3D" id="2.60.120.610">
    <property type="entry name" value="arabinofuranosyltransferase like domain"/>
    <property type="match status" value="1"/>
</dbReference>
<feature type="domain" description="Arabinosyltransferase C-terminal" evidence="15">
    <location>
        <begin position="645"/>
        <end position="694"/>
    </location>
</feature>
<comment type="caution">
    <text evidence="17">The sequence shown here is derived from an EMBL/GenBank/DDBJ whole genome shotgun (WGS) entry which is preliminary data.</text>
</comment>
<dbReference type="GO" id="GO:0071555">
    <property type="term" value="P:cell wall organization"/>
    <property type="evidence" value="ECO:0007669"/>
    <property type="project" value="UniProtKB-KW"/>
</dbReference>
<feature type="domain" description="Arabinosyltransferas concanavalin like" evidence="16">
    <location>
        <begin position="22"/>
        <end position="160"/>
    </location>
</feature>
<feature type="domain" description="Arabinosyltransferase C-terminal" evidence="15">
    <location>
        <begin position="719"/>
        <end position="971"/>
    </location>
</feature>
<evidence type="ECO:0000256" key="13">
    <source>
        <dbReference type="SAM" id="SignalP"/>
    </source>
</evidence>
<feature type="region of interest" description="Disordered" evidence="11">
    <location>
        <begin position="795"/>
        <end position="820"/>
    </location>
</feature>
<dbReference type="GO" id="GO:0052636">
    <property type="term" value="F:arabinosyltransferase activity"/>
    <property type="evidence" value="ECO:0007669"/>
    <property type="project" value="InterPro"/>
</dbReference>
<feature type="transmembrane region" description="Helical" evidence="12">
    <location>
        <begin position="214"/>
        <end position="230"/>
    </location>
</feature>
<dbReference type="eggNOG" id="COG1807">
    <property type="taxonomic scope" value="Bacteria"/>
</dbReference>
<evidence type="ECO:0000256" key="12">
    <source>
        <dbReference type="SAM" id="Phobius"/>
    </source>
</evidence>
<evidence type="ECO:0000256" key="9">
    <source>
        <dbReference type="ARBA" id="ARBA00023136"/>
    </source>
</evidence>
<feature type="transmembrane region" description="Helical" evidence="12">
    <location>
        <begin position="552"/>
        <end position="574"/>
    </location>
</feature>
<evidence type="ECO:0000256" key="6">
    <source>
        <dbReference type="ARBA" id="ARBA00022679"/>
    </source>
</evidence>
<dbReference type="InterPro" id="IPR007680">
    <property type="entry name" value="Arabino_trans_central"/>
</dbReference>
<feature type="transmembrane region" description="Helical" evidence="12">
    <location>
        <begin position="176"/>
        <end position="194"/>
    </location>
</feature>
<dbReference type="InterPro" id="IPR042486">
    <property type="entry name" value="Arabino_trans_C_2"/>
</dbReference>
<feature type="chain" id="PRO_5038354127" evidence="13">
    <location>
        <begin position="22"/>
        <end position="974"/>
    </location>
</feature>
<feature type="transmembrane region" description="Helical" evidence="12">
    <location>
        <begin position="601"/>
        <end position="618"/>
    </location>
</feature>
<protein>
    <submittedName>
        <fullName evidence="17">Indolylacetylinositol arabinosyltransferase</fullName>
    </submittedName>
</protein>
<dbReference type="EMBL" id="JNVU01000037">
    <property type="protein sequence ID" value="KEI43536.1"/>
    <property type="molecule type" value="Genomic_DNA"/>
</dbReference>
<feature type="transmembrane region" description="Helical" evidence="12">
    <location>
        <begin position="470"/>
        <end position="487"/>
    </location>
</feature>
<reference evidence="17 18" key="1">
    <citation type="submission" date="2014-06" db="EMBL/GenBank/DDBJ databases">
        <title>Saccharopolyspora rectivirgula DSM-43113 Genome sequencing.</title>
        <authorList>
            <person name="Barrera C."/>
            <person name="Millon L."/>
            <person name="Rognon B."/>
            <person name="Zaugg C."/>
            <person name="Monod M."/>
        </authorList>
    </citation>
    <scope>NUCLEOTIDE SEQUENCE [LARGE SCALE GENOMIC DNA]</scope>
    <source>
        <strain evidence="17 18">DSM 43113</strain>
    </source>
</reference>
<accession>A0A073AW10</accession>
<evidence type="ECO:0000259" key="15">
    <source>
        <dbReference type="Pfam" id="PF14896"/>
    </source>
</evidence>
<feature type="signal peptide" evidence="13">
    <location>
        <begin position="1"/>
        <end position="21"/>
    </location>
</feature>
<evidence type="ECO:0000256" key="5">
    <source>
        <dbReference type="ARBA" id="ARBA00022676"/>
    </source>
</evidence>
<feature type="domain" description="Arabinofuranosyltransferase central" evidence="14">
    <location>
        <begin position="169"/>
        <end position="616"/>
    </location>
</feature>
<feature type="transmembrane region" description="Helical" evidence="12">
    <location>
        <begin position="499"/>
        <end position="516"/>
    </location>
</feature>
<keyword evidence="9 12" id="KW-0472">Membrane</keyword>
<keyword evidence="8 12" id="KW-1133">Transmembrane helix</keyword>
<evidence type="ECO:0000259" key="16">
    <source>
        <dbReference type="Pfam" id="PF17689"/>
    </source>
</evidence>
<dbReference type="GO" id="GO:0005886">
    <property type="term" value="C:plasma membrane"/>
    <property type="evidence" value="ECO:0007669"/>
    <property type="project" value="UniProtKB-SubCell"/>
</dbReference>
<evidence type="ECO:0000256" key="8">
    <source>
        <dbReference type="ARBA" id="ARBA00022989"/>
    </source>
</evidence>
<gene>
    <name evidence="17" type="ORF">GU90_14385</name>
</gene>
<evidence type="ECO:0000256" key="4">
    <source>
        <dbReference type="ARBA" id="ARBA00022475"/>
    </source>
</evidence>
<evidence type="ECO:0000259" key="14">
    <source>
        <dbReference type="Pfam" id="PF04602"/>
    </source>
</evidence>
<dbReference type="Pfam" id="PF17689">
    <property type="entry name" value="Arabino_trans_N"/>
    <property type="match status" value="1"/>
</dbReference>
<dbReference type="InterPro" id="IPR027451">
    <property type="entry name" value="EmbABC_dom1"/>
</dbReference>
<evidence type="ECO:0000256" key="2">
    <source>
        <dbReference type="ARBA" id="ARBA00004651"/>
    </source>
</evidence>
<dbReference type="Pfam" id="PF04602">
    <property type="entry name" value="Arabinose_trans"/>
    <property type="match status" value="1"/>
</dbReference>
<evidence type="ECO:0000256" key="11">
    <source>
        <dbReference type="SAM" id="MobiDB-lite"/>
    </source>
</evidence>
<dbReference type="Proteomes" id="UP000031419">
    <property type="component" value="Unassembled WGS sequence"/>
</dbReference>
<keyword evidence="4" id="KW-1003">Cell membrane</keyword>
<evidence type="ECO:0000256" key="7">
    <source>
        <dbReference type="ARBA" id="ARBA00022692"/>
    </source>
</evidence>
<dbReference type="AlphaFoldDB" id="A0A073AW10"/>
<comment type="function">
    <text evidence="1">Arabinosyl transferase responsible for the polymerization of arabinose into the arabinan of arabinogalactan.</text>
</comment>
<evidence type="ECO:0000256" key="10">
    <source>
        <dbReference type="ARBA" id="ARBA00023316"/>
    </source>
</evidence>
<organism evidence="17 18">
    <name type="scientific">Saccharopolyspora rectivirgula</name>
    <dbReference type="NCBI Taxonomy" id="28042"/>
    <lineage>
        <taxon>Bacteria</taxon>
        <taxon>Bacillati</taxon>
        <taxon>Actinomycetota</taxon>
        <taxon>Actinomycetes</taxon>
        <taxon>Pseudonocardiales</taxon>
        <taxon>Pseudonocardiaceae</taxon>
        <taxon>Saccharopolyspora</taxon>
    </lineage>
</organism>
<keyword evidence="18" id="KW-1185">Reference proteome</keyword>
<evidence type="ECO:0000256" key="1">
    <source>
        <dbReference type="ARBA" id="ARBA00003001"/>
    </source>
</evidence>
<feature type="transmembrane region" description="Helical" evidence="12">
    <location>
        <begin position="630"/>
        <end position="650"/>
    </location>
</feature>
<evidence type="ECO:0000313" key="18">
    <source>
        <dbReference type="Proteomes" id="UP000031419"/>
    </source>
</evidence>
<keyword evidence="6 17" id="KW-0808">Transferase</keyword>
<comment type="similarity">
    <text evidence="3">Belongs to the emb family.</text>
</comment>
<dbReference type="GO" id="GO:0071766">
    <property type="term" value="P:Actinobacterium-type cell wall biogenesis"/>
    <property type="evidence" value="ECO:0007669"/>
    <property type="project" value="InterPro"/>
</dbReference>
<keyword evidence="5" id="KW-0328">Glycosyltransferase</keyword>
<dbReference type="InterPro" id="IPR040920">
    <property type="entry name" value="Arabino_trans_N"/>
</dbReference>
<name>A0A073AW10_9PSEU</name>
<feature type="transmembrane region" description="Helical" evidence="12">
    <location>
        <begin position="522"/>
        <end position="545"/>
    </location>
</feature>
<keyword evidence="7 12" id="KW-0812">Transmembrane</keyword>
<feature type="transmembrane region" description="Helical" evidence="12">
    <location>
        <begin position="367"/>
        <end position="394"/>
    </location>
</feature>
<proteinExistence type="inferred from homology"/>
<comment type="subcellular location">
    <subcellularLocation>
        <location evidence="2">Cell membrane</location>
        <topology evidence="2">Multi-pass membrane protein</topology>
    </subcellularLocation>
</comment>
<dbReference type="InterPro" id="IPR032731">
    <property type="entry name" value="Arabino_trans_C"/>
</dbReference>
<dbReference type="Gene3D" id="2.60.120.940">
    <property type="entry name" value="EmbC, C-terminal domain, subdomain 2"/>
    <property type="match status" value="1"/>
</dbReference>
<dbReference type="STRING" id="28042.GU90_14385"/>
<feature type="transmembrane region" description="Helical" evidence="12">
    <location>
        <begin position="285"/>
        <end position="306"/>
    </location>
</feature>
<dbReference type="Pfam" id="PF14896">
    <property type="entry name" value="Arabino_trans_C"/>
    <property type="match status" value="2"/>
</dbReference>
<feature type="transmembrane region" description="Helical" evidence="12">
    <location>
        <begin position="318"/>
        <end position="337"/>
    </location>
</feature>
<dbReference type="Gene3D" id="3.40.190.160">
    <property type="match status" value="1"/>
</dbReference>
<sequence>MAVGLLALLTGLLVPFAPVVADDVTVTWPRQGEPPESTLAFLVPYHPSQVHVHVPCPVVRAGLQRGVPTTVVSSNLPGHPTNGFAVTTAGDTVLVLLAGKEALRVPAGPDCDVTIDADRSGSTAQVGAHRVALPGERVRDVVVFATDLTPQQATGIDVRVRTANWFENSPSTAKSSLITAQLVLAAVAFALLVAQDRGRRRRRTARPRGHPLRLLVDVALLAVLGGWWVFGPVTADDSFAGTTIRNALHTGDVGNYYRWENASEAPFTLAQRLLEPVAALSANPLVLRVPSVLAGLLTWLVLSRGVLGPLLPEHSRRFWFRALAAVAFLAWWLPFGLGVRPEPFAALLLTAVFAAVLQAVQQQRTAWLGVAVLAAGLAVSVNAMGITAIAPFIALAGPIRRMLSVPTAALLAGIGATGVVAMFADQSLAGTAAATRLHEHYGPDVPWFQEILRYQYLLGFDSQGDVARRLPVLLTAVLAVHCGLVLLRGANRLTAGHAHAAPVVFGLSLLLMALTPSKWTHYFGALAGIGAATLVTSAVLVAVAARQLRSDRVVLVGGAVSAVLAALAAALSFAGKNNWFLHSHYGVPWGEQPVRPLNNPLLWLVATGAVLAISSAAGDFRRALVRAPAVVGTAAVAAGVLLVLFSFAIAPLRQSGSYSTAAQNLAALSGRGSCGIADHVVVTPDVPGGVLRPDGPAEAVGFDAGGGYAEAPPGGTEHVWGSLAGSPLSTGRLTTGWFALPPLADDQELAVPAAGRTGDGNQVVLEYGSPSGVIGSRVLDDTHLDPDEIPAYPTDHVVEDEPQDNPAWRDFPVPAREIPPGTDRVRIRAVDATTDPGGWVAVAAPRVREAVPLAEYLRGKGPVLVDWSMTWSAPCLQDMPRVGSGLVEPPAYLVTSPPALGFGGTAAYTRSIGGSFAGVVETGQQTDIPTRLPGVTDRPEYPEWGRLVKVDYPYPADGYDVHRVAVTRWGWRGE</sequence>
<keyword evidence="13" id="KW-0732">Signal</keyword>
<keyword evidence="10" id="KW-0961">Cell wall biogenesis/degradation</keyword>